<feature type="signal peptide" evidence="2">
    <location>
        <begin position="1"/>
        <end position="27"/>
    </location>
</feature>
<comment type="caution">
    <text evidence="3">The sequence shown here is derived from an EMBL/GenBank/DDBJ whole genome shotgun (WGS) entry which is preliminary data.</text>
</comment>
<evidence type="ECO:0000313" key="3">
    <source>
        <dbReference type="EMBL" id="OHA93638.1"/>
    </source>
</evidence>
<keyword evidence="2" id="KW-0732">Signal</keyword>
<feature type="transmembrane region" description="Helical" evidence="1">
    <location>
        <begin position="75"/>
        <end position="94"/>
    </location>
</feature>
<protein>
    <submittedName>
        <fullName evidence="3">Uncharacterized protein</fullName>
    </submittedName>
</protein>
<keyword evidence="1" id="KW-1133">Transmembrane helix</keyword>
<organism evidence="3 4">
    <name type="scientific">Candidatus Zambryskibacteria bacterium RIFCSPHIGHO2_02_38_10.5</name>
    <dbReference type="NCBI Taxonomy" id="1802742"/>
    <lineage>
        <taxon>Bacteria</taxon>
        <taxon>Candidatus Zambryskiibacteriota</taxon>
    </lineage>
</organism>
<reference evidence="3 4" key="1">
    <citation type="journal article" date="2016" name="Nat. Commun.">
        <title>Thousands of microbial genomes shed light on interconnected biogeochemical processes in an aquifer system.</title>
        <authorList>
            <person name="Anantharaman K."/>
            <person name="Brown C.T."/>
            <person name="Hug L.A."/>
            <person name="Sharon I."/>
            <person name="Castelle C.J."/>
            <person name="Probst A.J."/>
            <person name="Thomas B.C."/>
            <person name="Singh A."/>
            <person name="Wilkins M.J."/>
            <person name="Karaoz U."/>
            <person name="Brodie E.L."/>
            <person name="Williams K.H."/>
            <person name="Hubbard S.S."/>
            <person name="Banfield J.F."/>
        </authorList>
    </citation>
    <scope>NUCLEOTIDE SEQUENCE [LARGE SCALE GENOMIC DNA]</scope>
</reference>
<dbReference type="Proteomes" id="UP000179264">
    <property type="component" value="Unassembled WGS sequence"/>
</dbReference>
<feature type="transmembrane region" description="Helical" evidence="1">
    <location>
        <begin position="115"/>
        <end position="135"/>
    </location>
</feature>
<gene>
    <name evidence="3" type="ORF">A2W58_02220</name>
</gene>
<accession>A0A1G2T9B5</accession>
<keyword evidence="1" id="KW-0472">Membrane</keyword>
<dbReference type="EMBL" id="MHVL01000015">
    <property type="protein sequence ID" value="OHA93638.1"/>
    <property type="molecule type" value="Genomic_DNA"/>
</dbReference>
<sequence length="151" mass="16522">MMISMRTKIISLVTVFVLLCMPIFSEAEERGTTGNTPPPPDYVDTGITYDCANERRDTKYGECTFEDVVKAIKSLVNYAIKFALFFSVIVIAVAGGRYMMSGDNASERAKANKMLLSVVKGTVIVIAAWLIVNLITTALLRPGVITFGITK</sequence>
<evidence type="ECO:0000313" key="4">
    <source>
        <dbReference type="Proteomes" id="UP000179264"/>
    </source>
</evidence>
<feature type="chain" id="PRO_5032695074" evidence="2">
    <location>
        <begin position="28"/>
        <end position="151"/>
    </location>
</feature>
<dbReference type="AlphaFoldDB" id="A0A1G2T9B5"/>
<proteinExistence type="predicted"/>
<evidence type="ECO:0000256" key="1">
    <source>
        <dbReference type="SAM" id="Phobius"/>
    </source>
</evidence>
<keyword evidence="1" id="KW-0812">Transmembrane</keyword>
<name>A0A1G2T9B5_9BACT</name>
<evidence type="ECO:0000256" key="2">
    <source>
        <dbReference type="SAM" id="SignalP"/>
    </source>
</evidence>